<gene>
    <name evidence="3" type="ORF">BRX40_19950</name>
    <name evidence="4" type="ORF">CA257_23070</name>
</gene>
<reference evidence="3" key="1">
    <citation type="submission" date="2016-12" db="EMBL/GenBank/DDBJ databases">
        <title>Whole genome sequencing of Sphingomonas koreensis.</title>
        <authorList>
            <person name="Conlan S."/>
            <person name="Thomas P.J."/>
            <person name="Mullikin J."/>
            <person name="Palmore T.N."/>
            <person name="Frank K.M."/>
            <person name="Segre J.A."/>
        </authorList>
    </citation>
    <scope>NUCLEOTIDE SEQUENCE</scope>
    <source>
        <strain evidence="3">ABOJV</strain>
    </source>
</reference>
<evidence type="ECO:0000313" key="5">
    <source>
        <dbReference type="Proteomes" id="UP000185161"/>
    </source>
</evidence>
<reference evidence="4 6" key="3">
    <citation type="submission" date="2018-07" db="EMBL/GenBank/DDBJ databases">
        <title>Genomic and Epidemiologic Investigation of an Indolent Hospital Outbreak.</title>
        <authorList>
            <person name="Johnson R.C."/>
            <person name="Deming C."/>
            <person name="Conlan S."/>
            <person name="Zellmer C.J."/>
            <person name="Michelin A.V."/>
            <person name="Lee-Lin S."/>
            <person name="Thomas P.J."/>
            <person name="Park M."/>
            <person name="Weingarten R.A."/>
            <person name="Less J."/>
            <person name="Dekker J.P."/>
            <person name="Frank K.M."/>
            <person name="Musser K.A."/>
            <person name="Mcquiston J.R."/>
            <person name="Henderson D.K."/>
            <person name="Lau A.F."/>
            <person name="Palmore T.N."/>
            <person name="Segre J.A."/>
        </authorList>
    </citation>
    <scope>NUCLEOTIDE SEQUENCE [LARGE SCALE GENOMIC DNA]</scope>
    <source>
        <strain evidence="4 6">SK-NIH.Env10_0317</strain>
    </source>
</reference>
<dbReference type="Proteomes" id="UP000286681">
    <property type="component" value="Unassembled WGS sequence"/>
</dbReference>
<dbReference type="AlphaFoldDB" id="A0A1L6JES4"/>
<dbReference type="Proteomes" id="UP000185161">
    <property type="component" value="Chromosome"/>
</dbReference>
<accession>A0A1L6JES4</accession>
<dbReference type="OrthoDB" id="9803476at2"/>
<dbReference type="InterPro" id="IPR013538">
    <property type="entry name" value="ASHA1/2-like_C"/>
</dbReference>
<dbReference type="RefSeq" id="WP_075152770.1">
    <property type="nucleotide sequence ID" value="NZ_CP018820.1"/>
</dbReference>
<evidence type="ECO:0000313" key="3">
    <source>
        <dbReference type="EMBL" id="APR54388.1"/>
    </source>
</evidence>
<evidence type="ECO:0000259" key="2">
    <source>
        <dbReference type="Pfam" id="PF08327"/>
    </source>
</evidence>
<dbReference type="STRING" id="93064.BRX40_19950"/>
<evidence type="ECO:0000313" key="6">
    <source>
        <dbReference type="Proteomes" id="UP000286681"/>
    </source>
</evidence>
<comment type="similarity">
    <text evidence="1">Belongs to the AHA1 family.</text>
</comment>
<dbReference type="EMBL" id="CP018820">
    <property type="protein sequence ID" value="APR54388.1"/>
    <property type="molecule type" value="Genomic_DNA"/>
</dbReference>
<dbReference type="CDD" id="cd07814">
    <property type="entry name" value="SRPBCC_CalC_Aha1-like"/>
    <property type="match status" value="1"/>
</dbReference>
<dbReference type="SUPFAM" id="SSF55961">
    <property type="entry name" value="Bet v1-like"/>
    <property type="match status" value="1"/>
</dbReference>
<feature type="domain" description="Activator of Hsp90 ATPase homologue 1/2-like C-terminal" evidence="2">
    <location>
        <begin position="18"/>
        <end position="131"/>
    </location>
</feature>
<evidence type="ECO:0000256" key="1">
    <source>
        <dbReference type="ARBA" id="ARBA00006817"/>
    </source>
</evidence>
<dbReference type="Pfam" id="PF08327">
    <property type="entry name" value="AHSA1"/>
    <property type="match status" value="1"/>
</dbReference>
<dbReference type="KEGG" id="skr:BRX40_19950"/>
<proteinExistence type="inferred from homology"/>
<sequence>MSAPVETRTVTVEREFAHPAERIWRALTQPHLIAEWLMANDFVPEVGHRFGFKAEWGDLDCEVLEIEPERSLAYRWAGLGLDSVVTWTLTPMDGGTRLTMVQTGFLPEQKLAYHGARAGWPRFLDRLETMLARLD</sequence>
<dbReference type="InterPro" id="IPR023393">
    <property type="entry name" value="START-like_dom_sf"/>
</dbReference>
<evidence type="ECO:0000313" key="4">
    <source>
        <dbReference type="EMBL" id="RSU97130.1"/>
    </source>
</evidence>
<dbReference type="GeneID" id="44134839"/>
<dbReference type="Gene3D" id="3.30.530.20">
    <property type="match status" value="1"/>
</dbReference>
<name>A0A1L6JES4_9SPHN</name>
<organism evidence="3 5">
    <name type="scientific">Sphingomonas koreensis</name>
    <dbReference type="NCBI Taxonomy" id="93064"/>
    <lineage>
        <taxon>Bacteria</taxon>
        <taxon>Pseudomonadati</taxon>
        <taxon>Pseudomonadota</taxon>
        <taxon>Alphaproteobacteria</taxon>
        <taxon>Sphingomonadales</taxon>
        <taxon>Sphingomonadaceae</taxon>
        <taxon>Sphingomonas</taxon>
    </lineage>
</organism>
<reference evidence="5" key="2">
    <citation type="submission" date="2016-12" db="EMBL/GenBank/DDBJ databases">
        <title>Whole genome sequencing of Sphingomonas sp. ABOJV.</title>
        <authorList>
            <person name="Conlan S."/>
            <person name="Thomas P.J."/>
            <person name="Mullikin J."/>
            <person name="Palmore T.N."/>
            <person name="Frank K.M."/>
            <person name="Segre J.A."/>
        </authorList>
    </citation>
    <scope>NUCLEOTIDE SEQUENCE [LARGE SCALE GENOMIC DNA]</scope>
    <source>
        <strain evidence="5">ABOJV</strain>
    </source>
</reference>
<dbReference type="EMBL" id="QQWO01000038">
    <property type="protein sequence ID" value="RSU97130.1"/>
    <property type="molecule type" value="Genomic_DNA"/>
</dbReference>
<protein>
    <submittedName>
        <fullName evidence="3">Polyketide cyclase</fullName>
    </submittedName>
    <submittedName>
        <fullName evidence="4">SRPBCC domain-containing protein</fullName>
    </submittedName>
</protein>
<keyword evidence="5" id="KW-1185">Reference proteome</keyword>